<name>K6YLD5_9ALTE</name>
<dbReference type="InterPro" id="IPR012902">
    <property type="entry name" value="N_methyl_site"/>
</dbReference>
<sequence length="295" mass="32370">MTKNDRNPKHLYSASGFSLIELMIALALGLVISGAIIQVMVSSRVTQGVNQAVTSVQENGRFIISRLRQEMLMAGRYDLLEPSLNKVVDVIEEASFVLNHPIILPGDFASMPQLGTIQGATGANDVLVIGLQGSTDCRGNRLGYDQGEEFYVINHYFVQSNTLRCRGFDGRVLRGKIASNNSVDNSAEIILDDVYSFQALYGITHNTLSGDNSGRPIRYVRADELAALLANGSQVVAIKFSLLLRGDGEIKLNTSKAYKLLNETPITPNGTGLFKPFETMVTLRNVKNTMRNRKL</sequence>
<evidence type="ECO:0000256" key="1">
    <source>
        <dbReference type="SAM" id="Phobius"/>
    </source>
</evidence>
<keyword evidence="1" id="KW-0812">Transmembrane</keyword>
<dbReference type="Proteomes" id="UP000006322">
    <property type="component" value="Unassembled WGS sequence"/>
</dbReference>
<evidence type="ECO:0000313" key="3">
    <source>
        <dbReference type="Proteomes" id="UP000006322"/>
    </source>
</evidence>
<dbReference type="PROSITE" id="PS00409">
    <property type="entry name" value="PROKAR_NTER_METHYL"/>
    <property type="match status" value="1"/>
</dbReference>
<dbReference type="EMBL" id="BAER01000064">
    <property type="protein sequence ID" value="GAC33524.1"/>
    <property type="molecule type" value="Genomic_DNA"/>
</dbReference>
<accession>K6YLD5</accession>
<feature type="transmembrane region" description="Helical" evidence="1">
    <location>
        <begin position="12"/>
        <end position="37"/>
    </location>
</feature>
<dbReference type="NCBIfam" id="TIGR02532">
    <property type="entry name" value="IV_pilin_GFxxxE"/>
    <property type="match status" value="1"/>
</dbReference>
<dbReference type="AlphaFoldDB" id="K6YLD5"/>
<reference evidence="3" key="1">
    <citation type="journal article" date="2014" name="Environ. Microbiol.">
        <title>Comparative genomics of the marine bacterial genus Glaciecola reveals the high degree of genomic diversity and genomic characteristic for cold adaptation.</title>
        <authorList>
            <person name="Qin Q.L."/>
            <person name="Xie B.B."/>
            <person name="Yu Y."/>
            <person name="Shu Y.L."/>
            <person name="Rong J.C."/>
            <person name="Zhang Y.J."/>
            <person name="Zhao D.L."/>
            <person name="Chen X.L."/>
            <person name="Zhang X.Y."/>
            <person name="Chen B."/>
            <person name="Zhou B.C."/>
            <person name="Zhang Y.Z."/>
        </authorList>
    </citation>
    <scope>NUCLEOTIDE SEQUENCE [LARGE SCALE GENOMIC DNA]</scope>
    <source>
        <strain evidence="3">LMG 21857</strain>
    </source>
</reference>
<dbReference type="GO" id="GO:0043683">
    <property type="term" value="P:type IV pilus assembly"/>
    <property type="evidence" value="ECO:0007669"/>
    <property type="project" value="InterPro"/>
</dbReference>
<proteinExistence type="predicted"/>
<dbReference type="InterPro" id="IPR032092">
    <property type="entry name" value="PilW"/>
</dbReference>
<dbReference type="Pfam" id="PF16074">
    <property type="entry name" value="PilW"/>
    <property type="match status" value="1"/>
</dbReference>
<dbReference type="Pfam" id="PF07963">
    <property type="entry name" value="N_methyl"/>
    <property type="match status" value="1"/>
</dbReference>
<keyword evidence="1" id="KW-1133">Transmembrane helix</keyword>
<evidence type="ECO:0000313" key="2">
    <source>
        <dbReference type="EMBL" id="GAC33524.1"/>
    </source>
</evidence>
<dbReference type="STRING" id="1129793.GPLA_2626"/>
<comment type="caution">
    <text evidence="2">The sequence shown here is derived from an EMBL/GenBank/DDBJ whole genome shotgun (WGS) entry which is preliminary data.</text>
</comment>
<gene>
    <name evidence="2" type="primary">pilW</name>
    <name evidence="2" type="ORF">GPLA_2626</name>
</gene>
<keyword evidence="1" id="KW-0472">Membrane</keyword>
<keyword evidence="3" id="KW-1185">Reference proteome</keyword>
<organism evidence="2 3">
    <name type="scientific">Paraglaciecola polaris LMG 21857</name>
    <dbReference type="NCBI Taxonomy" id="1129793"/>
    <lineage>
        <taxon>Bacteria</taxon>
        <taxon>Pseudomonadati</taxon>
        <taxon>Pseudomonadota</taxon>
        <taxon>Gammaproteobacteria</taxon>
        <taxon>Alteromonadales</taxon>
        <taxon>Alteromonadaceae</taxon>
        <taxon>Paraglaciecola</taxon>
    </lineage>
</organism>
<dbReference type="RefSeq" id="WP_007105302.1">
    <property type="nucleotide sequence ID" value="NZ_BAER01000064.1"/>
</dbReference>
<protein>
    <submittedName>
        <fullName evidence="2">Type IV pilus assembly protein PilW</fullName>
    </submittedName>
</protein>